<evidence type="ECO:0000313" key="1">
    <source>
        <dbReference type="EMBL" id="SEO14510.1"/>
    </source>
</evidence>
<dbReference type="AlphaFoldDB" id="A0A1H8MB53"/>
<reference evidence="1 2" key="1">
    <citation type="submission" date="2016-10" db="EMBL/GenBank/DDBJ databases">
        <authorList>
            <person name="de Groot N.N."/>
        </authorList>
    </citation>
    <scope>NUCLEOTIDE SEQUENCE [LARGE SCALE GENOMIC DNA]</scope>
    <source>
        <strain evidence="1 2">Nl18</strain>
    </source>
</reference>
<dbReference type="EMBL" id="FOCT01000012">
    <property type="protein sequence ID" value="SEO14510.1"/>
    <property type="molecule type" value="Genomic_DNA"/>
</dbReference>
<sequence length="38" mass="4439">MIGIKIRSRYYEGHIGCPNKGVFRGCYRQIHVLRKCEG</sequence>
<gene>
    <name evidence="1" type="ORF">SAMN05216404_11271</name>
</gene>
<organism evidence="1 2">
    <name type="scientific">Nitrosospira multiformis</name>
    <dbReference type="NCBI Taxonomy" id="1231"/>
    <lineage>
        <taxon>Bacteria</taxon>
        <taxon>Pseudomonadati</taxon>
        <taxon>Pseudomonadota</taxon>
        <taxon>Betaproteobacteria</taxon>
        <taxon>Nitrosomonadales</taxon>
        <taxon>Nitrosomonadaceae</taxon>
        <taxon>Nitrosospira</taxon>
    </lineage>
</organism>
<dbReference type="Proteomes" id="UP000183898">
    <property type="component" value="Unassembled WGS sequence"/>
</dbReference>
<name>A0A1H8MB53_9PROT</name>
<proteinExistence type="predicted"/>
<protein>
    <submittedName>
        <fullName evidence="1">Uncharacterized protein</fullName>
    </submittedName>
</protein>
<accession>A0A1H8MB53</accession>
<evidence type="ECO:0000313" key="2">
    <source>
        <dbReference type="Proteomes" id="UP000183898"/>
    </source>
</evidence>